<proteinExistence type="inferred from homology"/>
<dbReference type="InterPro" id="IPR053162">
    <property type="entry name" value="DnaD"/>
</dbReference>
<protein>
    <recommendedName>
        <fullName evidence="3">DnaB/C C-terminal domain-containing protein</fullName>
    </recommendedName>
</protein>
<sequence>MNYIREMNAFYDWLEINELSPSAINLWYALMHINNKAGWAETFTVAESVLCVKTGLTDRTLRKVRNELKQKGRIDFASRKGKAPTYKIISFERTENNSELPQRSENISALRSAVSAEVSSAPSSGVSSALIKLNKTKQKDKEDDEEDTRVSVNPFHFYEQEGFGQLSGFVANTLGSLIDDYGEALVLHAMGEAVLYGARNLKYVESILKNPNKNKKRGEESGQKVYQHRGSNGGSTGKGKSADQAYRELEEARRAWGG</sequence>
<keyword evidence="5" id="KW-1185">Reference proteome</keyword>
<dbReference type="NCBIfam" id="TIGR01446">
    <property type="entry name" value="DnaD_dom"/>
    <property type="match status" value="1"/>
</dbReference>
<dbReference type="Proteomes" id="UP000092578">
    <property type="component" value="Unassembled WGS sequence"/>
</dbReference>
<dbReference type="PANTHER" id="PTHR37293:SF5">
    <property type="entry name" value="DNA REPLICATION PROTEIN"/>
    <property type="match status" value="1"/>
</dbReference>
<comment type="caution">
    <text evidence="4">The sequence shown here is derived from an EMBL/GenBank/DDBJ whole genome shotgun (WGS) entry which is preliminary data.</text>
</comment>
<reference evidence="5" key="1">
    <citation type="submission" date="2016-05" db="EMBL/GenBank/DDBJ databases">
        <authorList>
            <person name="Liu B."/>
            <person name="Wang J."/>
            <person name="Zhu Y."/>
            <person name="Liu G."/>
            <person name="Chen Q."/>
            <person name="Chen Z."/>
            <person name="Lan J."/>
            <person name="Che J."/>
            <person name="Ge C."/>
            <person name="Shi H."/>
            <person name="Pan Z."/>
            <person name="Liu X."/>
        </authorList>
    </citation>
    <scope>NUCLEOTIDE SEQUENCE [LARGE SCALE GENOMIC DNA]</scope>
    <source>
        <strain evidence="5">FJAT-27215</strain>
    </source>
</reference>
<evidence type="ECO:0000256" key="1">
    <source>
        <dbReference type="ARBA" id="ARBA00093462"/>
    </source>
</evidence>
<gene>
    <name evidence="4" type="ORF">A8F95_08735</name>
</gene>
<feature type="region of interest" description="Disordered" evidence="2">
    <location>
        <begin position="212"/>
        <end position="258"/>
    </location>
</feature>
<evidence type="ECO:0000259" key="3">
    <source>
        <dbReference type="Pfam" id="PF07261"/>
    </source>
</evidence>
<dbReference type="Gene3D" id="1.10.10.630">
    <property type="entry name" value="DnaD domain-like"/>
    <property type="match status" value="1"/>
</dbReference>
<evidence type="ECO:0000313" key="4">
    <source>
        <dbReference type="EMBL" id="OCA87321.1"/>
    </source>
</evidence>
<evidence type="ECO:0000313" key="5">
    <source>
        <dbReference type="Proteomes" id="UP000092578"/>
    </source>
</evidence>
<dbReference type="PANTHER" id="PTHR37293">
    <property type="entry name" value="PHAGE REPLICATION PROTEIN-RELATED"/>
    <property type="match status" value="1"/>
</dbReference>
<evidence type="ECO:0000256" key="2">
    <source>
        <dbReference type="SAM" id="MobiDB-lite"/>
    </source>
</evidence>
<organism evidence="4 5">
    <name type="scientific">Pseudobacillus wudalianchiensis</name>
    <dbReference type="NCBI Taxonomy" id="1743143"/>
    <lineage>
        <taxon>Bacteria</taxon>
        <taxon>Bacillati</taxon>
        <taxon>Bacillota</taxon>
        <taxon>Bacilli</taxon>
        <taxon>Bacillales</taxon>
        <taxon>Bacillaceae</taxon>
        <taxon>Pseudobacillus</taxon>
    </lineage>
</organism>
<name>A0A1B9AU69_9BACI</name>
<dbReference type="SUPFAM" id="SSF158499">
    <property type="entry name" value="DnaD domain-like"/>
    <property type="match status" value="1"/>
</dbReference>
<feature type="compositionally biased region" description="Basic and acidic residues" evidence="2">
    <location>
        <begin position="245"/>
        <end position="258"/>
    </location>
</feature>
<dbReference type="InterPro" id="IPR006343">
    <property type="entry name" value="DnaB/C_C"/>
</dbReference>
<comment type="similarity">
    <text evidence="1">Belongs to the DnaB/DnaD family.</text>
</comment>
<accession>A0A1B9AU69</accession>
<dbReference type="InterPro" id="IPR034829">
    <property type="entry name" value="DnaD-like_sf"/>
</dbReference>
<feature type="domain" description="DnaB/C C-terminal" evidence="3">
    <location>
        <begin position="155"/>
        <end position="215"/>
    </location>
</feature>
<dbReference type="EMBL" id="MAYT01000023">
    <property type="protein sequence ID" value="OCA87321.1"/>
    <property type="molecule type" value="Genomic_DNA"/>
</dbReference>
<dbReference type="AlphaFoldDB" id="A0A1B9AU69"/>
<dbReference type="Pfam" id="PF07261">
    <property type="entry name" value="DnaB_2"/>
    <property type="match status" value="1"/>
</dbReference>
<dbReference type="RefSeq" id="WP_065410770.1">
    <property type="nucleotide sequence ID" value="NZ_MAYT01000023.1"/>
</dbReference>